<sequence>MANQQPFTPRMIGQHRSREKIGNGKNPSGREPDTCTALIDPFARADTLGLQAEFESSDKAEMTPNLPETSCGKSAIGTVHPWRQS</sequence>
<evidence type="ECO:0000313" key="2">
    <source>
        <dbReference type="EMBL" id="QDV45584.1"/>
    </source>
</evidence>
<proteinExistence type="predicted"/>
<protein>
    <submittedName>
        <fullName evidence="2">Uncharacterized protein</fullName>
    </submittedName>
</protein>
<accession>A0A518HXV5</accession>
<gene>
    <name evidence="2" type="ORF">Enr13x_54630</name>
</gene>
<feature type="region of interest" description="Disordered" evidence="1">
    <location>
        <begin position="1"/>
        <end position="33"/>
    </location>
</feature>
<dbReference type="KEGG" id="snep:Enr13x_54630"/>
<organism evidence="2 3">
    <name type="scientific">Stieleria neptunia</name>
    <dbReference type="NCBI Taxonomy" id="2527979"/>
    <lineage>
        <taxon>Bacteria</taxon>
        <taxon>Pseudomonadati</taxon>
        <taxon>Planctomycetota</taxon>
        <taxon>Planctomycetia</taxon>
        <taxon>Pirellulales</taxon>
        <taxon>Pirellulaceae</taxon>
        <taxon>Stieleria</taxon>
    </lineage>
</organism>
<evidence type="ECO:0000256" key="1">
    <source>
        <dbReference type="SAM" id="MobiDB-lite"/>
    </source>
</evidence>
<dbReference type="AlphaFoldDB" id="A0A518HXV5"/>
<evidence type="ECO:0000313" key="3">
    <source>
        <dbReference type="Proteomes" id="UP000319004"/>
    </source>
</evidence>
<dbReference type="EMBL" id="CP037423">
    <property type="protein sequence ID" value="QDV45584.1"/>
    <property type="molecule type" value="Genomic_DNA"/>
</dbReference>
<reference evidence="2 3" key="1">
    <citation type="submission" date="2019-03" db="EMBL/GenBank/DDBJ databases">
        <title>Deep-cultivation of Planctomycetes and their phenomic and genomic characterization uncovers novel biology.</title>
        <authorList>
            <person name="Wiegand S."/>
            <person name="Jogler M."/>
            <person name="Boedeker C."/>
            <person name="Pinto D."/>
            <person name="Vollmers J."/>
            <person name="Rivas-Marin E."/>
            <person name="Kohn T."/>
            <person name="Peeters S.H."/>
            <person name="Heuer A."/>
            <person name="Rast P."/>
            <person name="Oberbeckmann S."/>
            <person name="Bunk B."/>
            <person name="Jeske O."/>
            <person name="Meyerdierks A."/>
            <person name="Storesund J.E."/>
            <person name="Kallscheuer N."/>
            <person name="Luecker S."/>
            <person name="Lage O.M."/>
            <person name="Pohl T."/>
            <person name="Merkel B.J."/>
            <person name="Hornburger P."/>
            <person name="Mueller R.-W."/>
            <person name="Bruemmer F."/>
            <person name="Labrenz M."/>
            <person name="Spormann A.M."/>
            <person name="Op den Camp H."/>
            <person name="Overmann J."/>
            <person name="Amann R."/>
            <person name="Jetten M.S.M."/>
            <person name="Mascher T."/>
            <person name="Medema M.H."/>
            <person name="Devos D.P."/>
            <person name="Kaster A.-K."/>
            <person name="Ovreas L."/>
            <person name="Rohde M."/>
            <person name="Galperin M.Y."/>
            <person name="Jogler C."/>
        </authorList>
    </citation>
    <scope>NUCLEOTIDE SEQUENCE [LARGE SCALE GENOMIC DNA]</scope>
    <source>
        <strain evidence="2 3">Enr13</strain>
    </source>
</reference>
<name>A0A518HXV5_9BACT</name>
<feature type="region of interest" description="Disordered" evidence="1">
    <location>
        <begin position="56"/>
        <end position="85"/>
    </location>
</feature>
<dbReference type="Proteomes" id="UP000319004">
    <property type="component" value="Chromosome"/>
</dbReference>
<keyword evidence="3" id="KW-1185">Reference proteome</keyword>